<dbReference type="AlphaFoldDB" id="A0A5E7LDI2"/>
<dbReference type="PANTHER" id="PTHR46401">
    <property type="entry name" value="GLYCOSYLTRANSFERASE WBBK-RELATED"/>
    <property type="match status" value="1"/>
</dbReference>
<feature type="domain" description="Glycosyl transferase family 1" evidence="2">
    <location>
        <begin position="203"/>
        <end position="369"/>
    </location>
</feature>
<evidence type="ECO:0000313" key="3">
    <source>
        <dbReference type="EMBL" id="VVP12472.1"/>
    </source>
</evidence>
<evidence type="ECO:0000259" key="2">
    <source>
        <dbReference type="Pfam" id="PF00534"/>
    </source>
</evidence>
<gene>
    <name evidence="3" type="ORF">PS880_03390</name>
</gene>
<sequence>MKFLIFTPAIQTSAIGRMTSLVTHALVSQKHEVVVVRTEIIGYLNTEIHDFGCKVISWIDTAEVEANIERADTCIHQVGNSYEFHQGNIEWLARVSGIVCLHDFFLGHLFWGWAQNDNQQARNVLKTYYSEAIAERYFSISGNEEFIELTKDQSPMTEWICSMASGVVTHSNWGCERVLSSCPGPVRVVPLAYNSPGLSLAGKKQKRLPTAKLKLLTIGHVNPNKRVENCIKAIGQNPTLRETVTYRLVGAIQPEVKARILELAQNHGVEVEISGEVDSKTLALAIIDADVISCLRWPSLEAASASAIEAMLYGKTTIVTNTGFYSELPEQYVLKINHENEIDELEATLLTLHENPDLIDAKGKQAQEWAKSTFTAENYARQLTDMSYACIKTRASLKAASFYADILHIWGADTNLLQNNETLASLAIFNNNH</sequence>
<dbReference type="OrthoDB" id="5172124at2"/>
<dbReference type="Proteomes" id="UP000375525">
    <property type="component" value="Unassembled WGS sequence"/>
</dbReference>
<dbReference type="Gene3D" id="3.40.50.2000">
    <property type="entry name" value="Glycogen Phosphorylase B"/>
    <property type="match status" value="2"/>
</dbReference>
<protein>
    <recommendedName>
        <fullName evidence="2">Glycosyl transferase family 1 domain-containing protein</fullName>
    </recommendedName>
</protein>
<dbReference type="RefSeq" id="WP_150780649.1">
    <property type="nucleotide sequence ID" value="NZ_CABVIH010000016.1"/>
</dbReference>
<reference evidence="3 4" key="1">
    <citation type="submission" date="2019-09" db="EMBL/GenBank/DDBJ databases">
        <authorList>
            <person name="Chandra G."/>
            <person name="Truman W A."/>
        </authorList>
    </citation>
    <scope>NUCLEOTIDE SEQUENCE [LARGE SCALE GENOMIC DNA]</scope>
    <source>
        <strain evidence="3">PS880</strain>
    </source>
</reference>
<accession>A0A5E7LDI2</accession>
<dbReference type="GO" id="GO:0016757">
    <property type="term" value="F:glycosyltransferase activity"/>
    <property type="evidence" value="ECO:0007669"/>
    <property type="project" value="InterPro"/>
</dbReference>
<dbReference type="SUPFAM" id="SSF53756">
    <property type="entry name" value="UDP-Glycosyltransferase/glycogen phosphorylase"/>
    <property type="match status" value="1"/>
</dbReference>
<evidence type="ECO:0000256" key="1">
    <source>
        <dbReference type="ARBA" id="ARBA00022679"/>
    </source>
</evidence>
<name>A0A5E7LDI2_PSEFL</name>
<dbReference type="EMBL" id="CABVIH010000016">
    <property type="protein sequence ID" value="VVP12472.1"/>
    <property type="molecule type" value="Genomic_DNA"/>
</dbReference>
<keyword evidence="1" id="KW-0808">Transferase</keyword>
<proteinExistence type="predicted"/>
<evidence type="ECO:0000313" key="4">
    <source>
        <dbReference type="Proteomes" id="UP000375525"/>
    </source>
</evidence>
<dbReference type="PANTHER" id="PTHR46401:SF2">
    <property type="entry name" value="GLYCOSYLTRANSFERASE WBBK-RELATED"/>
    <property type="match status" value="1"/>
</dbReference>
<dbReference type="Pfam" id="PF00534">
    <property type="entry name" value="Glycos_transf_1"/>
    <property type="match status" value="1"/>
</dbReference>
<dbReference type="InterPro" id="IPR001296">
    <property type="entry name" value="Glyco_trans_1"/>
</dbReference>
<dbReference type="GO" id="GO:0009103">
    <property type="term" value="P:lipopolysaccharide biosynthetic process"/>
    <property type="evidence" value="ECO:0007669"/>
    <property type="project" value="TreeGrafter"/>
</dbReference>
<organism evidence="3 4">
    <name type="scientific">Pseudomonas fluorescens</name>
    <dbReference type="NCBI Taxonomy" id="294"/>
    <lineage>
        <taxon>Bacteria</taxon>
        <taxon>Pseudomonadati</taxon>
        <taxon>Pseudomonadota</taxon>
        <taxon>Gammaproteobacteria</taxon>
        <taxon>Pseudomonadales</taxon>
        <taxon>Pseudomonadaceae</taxon>
        <taxon>Pseudomonas</taxon>
    </lineage>
</organism>